<comment type="subcellular location">
    <subcellularLocation>
        <location evidence="1 12">Cell outer membrane</location>
        <topology evidence="1 12">Multi-pass membrane protein</topology>
    </subcellularLocation>
</comment>
<keyword evidence="6" id="KW-0732">Signal</keyword>
<evidence type="ECO:0000256" key="11">
    <source>
        <dbReference type="ARBA" id="ARBA00023237"/>
    </source>
</evidence>
<feature type="domain" description="TonB-dependent receptor-like beta-barrel" evidence="13">
    <location>
        <begin position="133"/>
        <end position="580"/>
    </location>
</feature>
<dbReference type="Proteomes" id="UP001232063">
    <property type="component" value="Unassembled WGS sequence"/>
</dbReference>
<keyword evidence="9" id="KW-0798">TonB box</keyword>
<evidence type="ECO:0000256" key="5">
    <source>
        <dbReference type="ARBA" id="ARBA00022692"/>
    </source>
</evidence>
<keyword evidence="10 12" id="KW-0472">Membrane</keyword>
<proteinExistence type="inferred from homology"/>
<gene>
    <name evidence="14" type="ORF">QNI22_37140</name>
</gene>
<dbReference type="InterPro" id="IPR037066">
    <property type="entry name" value="Plug_dom_sf"/>
</dbReference>
<keyword evidence="8" id="KW-0406">Ion transport</keyword>
<keyword evidence="15" id="KW-1185">Reference proteome</keyword>
<dbReference type="Gene3D" id="2.40.170.20">
    <property type="entry name" value="TonB-dependent receptor, beta-barrel domain"/>
    <property type="match status" value="1"/>
</dbReference>
<evidence type="ECO:0000256" key="1">
    <source>
        <dbReference type="ARBA" id="ARBA00004571"/>
    </source>
</evidence>
<evidence type="ECO:0000313" key="15">
    <source>
        <dbReference type="Proteomes" id="UP001232063"/>
    </source>
</evidence>
<keyword evidence="4" id="KW-0410">Iron transport</keyword>
<protein>
    <submittedName>
        <fullName evidence="14">TonB-dependent receptor</fullName>
    </submittedName>
</protein>
<keyword evidence="2 12" id="KW-0813">Transport</keyword>
<dbReference type="GO" id="GO:0009279">
    <property type="term" value="C:cell outer membrane"/>
    <property type="evidence" value="ECO:0007669"/>
    <property type="project" value="UniProtKB-SubCell"/>
</dbReference>
<evidence type="ECO:0000256" key="6">
    <source>
        <dbReference type="ARBA" id="ARBA00022729"/>
    </source>
</evidence>
<keyword evidence="3 12" id="KW-1134">Transmembrane beta strand</keyword>
<comment type="similarity">
    <text evidence="12">Belongs to the TonB-dependent receptor family.</text>
</comment>
<comment type="caution">
    <text evidence="14">The sequence shown here is derived from an EMBL/GenBank/DDBJ whole genome shotgun (WGS) entry which is preliminary data.</text>
</comment>
<evidence type="ECO:0000256" key="7">
    <source>
        <dbReference type="ARBA" id="ARBA00023004"/>
    </source>
</evidence>
<dbReference type="PANTHER" id="PTHR32552">
    <property type="entry name" value="FERRICHROME IRON RECEPTOR-RELATED"/>
    <property type="match status" value="1"/>
</dbReference>
<dbReference type="SUPFAM" id="SSF56935">
    <property type="entry name" value="Porins"/>
    <property type="match status" value="1"/>
</dbReference>
<keyword evidence="11 12" id="KW-0998">Cell outer membrane</keyword>
<name>A0AAE3UIA4_9BACT</name>
<accession>A0AAE3UIA4</accession>
<dbReference type="RefSeq" id="WP_314519222.1">
    <property type="nucleotide sequence ID" value="NZ_JASJOU010000021.1"/>
</dbReference>
<reference evidence="14" key="1">
    <citation type="submission" date="2023-05" db="EMBL/GenBank/DDBJ databases">
        <authorList>
            <person name="Zhang X."/>
        </authorList>
    </citation>
    <scope>NUCLEOTIDE SEQUENCE</scope>
    <source>
        <strain evidence="14">BD1B2-1</strain>
    </source>
</reference>
<dbReference type="Pfam" id="PF00593">
    <property type="entry name" value="TonB_dep_Rec_b-barrel"/>
    <property type="match status" value="1"/>
</dbReference>
<dbReference type="GO" id="GO:0015344">
    <property type="term" value="F:siderophore uptake transmembrane transporter activity"/>
    <property type="evidence" value="ECO:0007669"/>
    <property type="project" value="TreeGrafter"/>
</dbReference>
<evidence type="ECO:0000256" key="9">
    <source>
        <dbReference type="ARBA" id="ARBA00023077"/>
    </source>
</evidence>
<dbReference type="Gene3D" id="2.170.130.10">
    <property type="entry name" value="TonB-dependent receptor, plug domain"/>
    <property type="match status" value="1"/>
</dbReference>
<dbReference type="PROSITE" id="PS52016">
    <property type="entry name" value="TONB_DEPENDENT_REC_3"/>
    <property type="match status" value="1"/>
</dbReference>
<dbReference type="InterPro" id="IPR036942">
    <property type="entry name" value="Beta-barrel_TonB_sf"/>
</dbReference>
<dbReference type="InterPro" id="IPR039426">
    <property type="entry name" value="TonB-dep_rcpt-like"/>
</dbReference>
<organism evidence="14 15">
    <name type="scientific">Xanthocytophaga agilis</name>
    <dbReference type="NCBI Taxonomy" id="3048010"/>
    <lineage>
        <taxon>Bacteria</taxon>
        <taxon>Pseudomonadati</taxon>
        <taxon>Bacteroidota</taxon>
        <taxon>Cytophagia</taxon>
        <taxon>Cytophagales</taxon>
        <taxon>Rhodocytophagaceae</taxon>
        <taxon>Xanthocytophaga</taxon>
    </lineage>
</organism>
<evidence type="ECO:0000259" key="13">
    <source>
        <dbReference type="Pfam" id="PF00593"/>
    </source>
</evidence>
<evidence type="ECO:0000256" key="2">
    <source>
        <dbReference type="ARBA" id="ARBA00022448"/>
    </source>
</evidence>
<dbReference type="AlphaFoldDB" id="A0AAE3UIA4"/>
<evidence type="ECO:0000256" key="4">
    <source>
        <dbReference type="ARBA" id="ARBA00022496"/>
    </source>
</evidence>
<evidence type="ECO:0000256" key="12">
    <source>
        <dbReference type="PROSITE-ProRule" id="PRU01360"/>
    </source>
</evidence>
<evidence type="ECO:0000256" key="8">
    <source>
        <dbReference type="ARBA" id="ARBA00023065"/>
    </source>
</evidence>
<evidence type="ECO:0000313" key="14">
    <source>
        <dbReference type="EMBL" id="MDJ1506340.1"/>
    </source>
</evidence>
<dbReference type="EMBL" id="JASJOU010000021">
    <property type="protein sequence ID" value="MDJ1506340.1"/>
    <property type="molecule type" value="Genomic_DNA"/>
</dbReference>
<sequence>MYTRVNMRGARAAAFRNGVNLTSNWGPLNEDMSFVDHIEFVKGPAGFLMSNGDPSGIYNVVTKKPTGRDFNGQVGFTLGSFDLYRGTLDLDGKLDKAGKALFRFNLMGQTKNSFRPYEFNNRLSVAPVLAFKLDDKTTLTLEYTYQRANMSDPGSVYSFAPNGFGTLPRNFTTLLPGMEPTIINDHSAFINLQHRLNANWKLTGQLAYFNYSHTGTSMWPDIVNADGTMIRAVGNWDAESNYKFGQIFLNGDVQTGAVHHRILAGLDLGTKKYIADFYQYHVLDSAGAEFDPHKPDYNTPVNGYPVWDRTTPLKQRAAYVTSQAYTGIYLQDELGFLDNKIRLTLAGRYTYVKQTDYGVDYNGERVTPRLGLSITLDPQTSLYALYDQSFVPQSGVLRSGGKIKPITGNNMEVGLKKEWFDQRWSSTVSLYRILNTNELTDDPDTAGAVPYSVVLGQKVAQGIEVDIKGELLSGLNMVVNYAYTDSKVTKANEAVEAIQVGDRVPGYATHNFNAWLTYTLQKGVLKGLGLSTGATYQVDRDSFSWLNHDGIARLPDYFRLDGGAFWKGERLRITANVYNILNKYLYSGGYEDWTDPNPHYYSWQVEAPTNYRVSVNYTF</sequence>
<dbReference type="PANTHER" id="PTHR32552:SF68">
    <property type="entry name" value="FERRICHROME OUTER MEMBRANE TRANSPORTER_PHAGE RECEPTOR"/>
    <property type="match status" value="1"/>
</dbReference>
<evidence type="ECO:0000256" key="10">
    <source>
        <dbReference type="ARBA" id="ARBA00023136"/>
    </source>
</evidence>
<keyword evidence="14" id="KW-0675">Receptor</keyword>
<evidence type="ECO:0000256" key="3">
    <source>
        <dbReference type="ARBA" id="ARBA00022452"/>
    </source>
</evidence>
<keyword evidence="5 12" id="KW-0812">Transmembrane</keyword>
<dbReference type="InterPro" id="IPR000531">
    <property type="entry name" value="Beta-barrel_TonB"/>
</dbReference>
<dbReference type="CDD" id="cd01347">
    <property type="entry name" value="ligand_gated_channel"/>
    <property type="match status" value="1"/>
</dbReference>
<keyword evidence="7" id="KW-0408">Iron</keyword>